<evidence type="ECO:0000259" key="10">
    <source>
        <dbReference type="Pfam" id="PF13229"/>
    </source>
</evidence>
<keyword evidence="7" id="KW-0456">Lyase</keyword>
<evidence type="ECO:0000313" key="11">
    <source>
        <dbReference type="EMBL" id="GAA4047975.1"/>
    </source>
</evidence>
<evidence type="ECO:0000256" key="5">
    <source>
        <dbReference type="ARBA" id="ARBA00022729"/>
    </source>
</evidence>
<sequence length="545" mass="57888">MPAAHATRRYVSAPTNQPAGNNSNPGTLALPYATIQYAANLVLPGDTVFVRGGTYTNACSTCHVASITRPGTASKWIVFLNYPGERPLLQFDGWGGFQVRPGGAYIEVNGFRMQGPAARLTLAAALTQNQSCNPDGTKQAGDFNPLYNGHGIEANGRDATSTLGRPHHLRFLNNEVFECGAAGINTIQCDYITVSNNLIYNNCWYTLFGTSAISLYQNWNSDFKRGYHNVVRNNRCFGNRLYVKWYRECAIYDGNGIIIDDSRNSQNGSTLGAFQGRTLITNNVLAGNGGSGIHAYQSDHIEIVNNTAYQNSQTPEINAGEILGYNVSDVFIGNNIIVALADNRLNTATGNQNVTYRNNLFFGGTTAAVLGLAPVQADPLFRNANTSWATADFHLLAGSPAIDAGTATSAPATDFDGRARPQGAGYDIGAFEYSALAQRGGAVAGAPLVTTTANAATTASTLELYPNPSDGSYLTVRYVAATAGPVTLQLLDGLGRVLLTRSVSGMVGENVSSMALAEQVAAGTYTLRLTAPGGAVQHQQLVVLR</sequence>
<dbReference type="PANTHER" id="PTHR40088:SF1">
    <property type="entry name" value="PECTATE LYASE PEL9"/>
    <property type="match status" value="1"/>
</dbReference>
<evidence type="ECO:0000256" key="1">
    <source>
        <dbReference type="ARBA" id="ARBA00001913"/>
    </source>
</evidence>
<feature type="compositionally biased region" description="Polar residues" evidence="9">
    <location>
        <begin position="13"/>
        <end position="24"/>
    </location>
</feature>
<feature type="domain" description="Right handed beta helix" evidence="10">
    <location>
        <begin position="249"/>
        <end position="366"/>
    </location>
</feature>
<evidence type="ECO:0000256" key="2">
    <source>
        <dbReference type="ARBA" id="ARBA00004613"/>
    </source>
</evidence>
<name>A0ABP7UN37_9BACT</name>
<reference evidence="12" key="1">
    <citation type="journal article" date="2019" name="Int. J. Syst. Evol. Microbiol.">
        <title>The Global Catalogue of Microorganisms (GCM) 10K type strain sequencing project: providing services to taxonomists for standard genome sequencing and annotation.</title>
        <authorList>
            <consortium name="The Broad Institute Genomics Platform"/>
            <consortium name="The Broad Institute Genome Sequencing Center for Infectious Disease"/>
            <person name="Wu L."/>
            <person name="Ma J."/>
        </authorList>
    </citation>
    <scope>NUCLEOTIDE SEQUENCE [LARGE SCALE GENOMIC DNA]</scope>
    <source>
        <strain evidence="12">JCM 17225</strain>
    </source>
</reference>
<evidence type="ECO:0000256" key="3">
    <source>
        <dbReference type="ARBA" id="ARBA00022525"/>
    </source>
</evidence>
<keyword evidence="6" id="KW-0106">Calcium</keyword>
<evidence type="ECO:0000256" key="6">
    <source>
        <dbReference type="ARBA" id="ARBA00022837"/>
    </source>
</evidence>
<dbReference type="InterPro" id="IPR026444">
    <property type="entry name" value="Secre_tail"/>
</dbReference>
<evidence type="ECO:0000256" key="8">
    <source>
        <dbReference type="ARBA" id="ARBA00038263"/>
    </source>
</evidence>
<protein>
    <recommendedName>
        <fullName evidence="10">Right handed beta helix domain-containing protein</fullName>
    </recommendedName>
</protein>
<comment type="similarity">
    <text evidence="8">Belongs to the polysaccharide lyase 9 family.</text>
</comment>
<comment type="caution">
    <text evidence="11">The sequence shown here is derived from an EMBL/GenBank/DDBJ whole genome shotgun (WGS) entry which is preliminary data.</text>
</comment>
<comment type="cofactor">
    <cofactor evidence="1">
        <name>Ca(2+)</name>
        <dbReference type="ChEBI" id="CHEBI:29108"/>
    </cofactor>
</comment>
<feature type="region of interest" description="Disordered" evidence="9">
    <location>
        <begin position="1"/>
        <end position="24"/>
    </location>
</feature>
<evidence type="ECO:0000313" key="12">
    <source>
        <dbReference type="Proteomes" id="UP001501469"/>
    </source>
</evidence>
<dbReference type="InterPro" id="IPR012334">
    <property type="entry name" value="Pectin_lyas_fold"/>
</dbReference>
<dbReference type="Proteomes" id="UP001501469">
    <property type="component" value="Unassembled WGS sequence"/>
</dbReference>
<dbReference type="InterPro" id="IPR006626">
    <property type="entry name" value="PbH1"/>
</dbReference>
<dbReference type="InterPro" id="IPR011050">
    <property type="entry name" value="Pectin_lyase_fold/virulence"/>
</dbReference>
<proteinExistence type="inferred from homology"/>
<dbReference type="NCBIfam" id="TIGR04183">
    <property type="entry name" value="Por_Secre_tail"/>
    <property type="match status" value="1"/>
</dbReference>
<evidence type="ECO:0000256" key="7">
    <source>
        <dbReference type="ARBA" id="ARBA00023239"/>
    </source>
</evidence>
<dbReference type="Pfam" id="PF13229">
    <property type="entry name" value="Beta_helix"/>
    <property type="match status" value="1"/>
</dbReference>
<keyword evidence="4" id="KW-0479">Metal-binding</keyword>
<keyword evidence="5" id="KW-0732">Signal</keyword>
<dbReference type="PANTHER" id="PTHR40088">
    <property type="entry name" value="PECTATE LYASE (EUROFUNG)"/>
    <property type="match status" value="1"/>
</dbReference>
<organism evidence="11 12">
    <name type="scientific">Hymenobacter glaciei</name>
    <dbReference type="NCBI Taxonomy" id="877209"/>
    <lineage>
        <taxon>Bacteria</taxon>
        <taxon>Pseudomonadati</taxon>
        <taxon>Bacteroidota</taxon>
        <taxon>Cytophagia</taxon>
        <taxon>Cytophagales</taxon>
        <taxon>Hymenobacteraceae</taxon>
        <taxon>Hymenobacter</taxon>
    </lineage>
</organism>
<comment type="subcellular location">
    <subcellularLocation>
        <location evidence="2">Secreted</location>
    </subcellularLocation>
</comment>
<gene>
    <name evidence="11" type="ORF">GCM10022409_37890</name>
</gene>
<dbReference type="InterPro" id="IPR059226">
    <property type="entry name" value="Choice_anch_Q_dom"/>
</dbReference>
<accession>A0ABP7UN37</accession>
<dbReference type="Gene3D" id="2.160.20.10">
    <property type="entry name" value="Single-stranded right-handed beta-helix, Pectin lyase-like"/>
    <property type="match status" value="1"/>
</dbReference>
<keyword evidence="3" id="KW-0964">Secreted</keyword>
<keyword evidence="12" id="KW-1185">Reference proteome</keyword>
<evidence type="ECO:0000256" key="4">
    <source>
        <dbReference type="ARBA" id="ARBA00022723"/>
    </source>
</evidence>
<dbReference type="NCBIfam" id="NF041518">
    <property type="entry name" value="choice_anch_Q"/>
    <property type="match status" value="1"/>
</dbReference>
<dbReference type="SUPFAM" id="SSF51126">
    <property type="entry name" value="Pectin lyase-like"/>
    <property type="match status" value="1"/>
</dbReference>
<evidence type="ECO:0000256" key="9">
    <source>
        <dbReference type="SAM" id="MobiDB-lite"/>
    </source>
</evidence>
<dbReference type="EMBL" id="BAABDK010000029">
    <property type="protein sequence ID" value="GAA4047975.1"/>
    <property type="molecule type" value="Genomic_DNA"/>
</dbReference>
<dbReference type="InterPro" id="IPR039448">
    <property type="entry name" value="Beta_helix"/>
</dbReference>
<dbReference type="SMART" id="SM00710">
    <property type="entry name" value="PbH1"/>
    <property type="match status" value="6"/>
</dbReference>
<dbReference type="InterPro" id="IPR052052">
    <property type="entry name" value="Polysaccharide_Lyase_9"/>
</dbReference>